<dbReference type="EMBL" id="FUZZ01000001">
    <property type="protein sequence ID" value="SKD02229.1"/>
    <property type="molecule type" value="Genomic_DNA"/>
</dbReference>
<evidence type="ECO:0000313" key="3">
    <source>
        <dbReference type="Proteomes" id="UP000190166"/>
    </source>
</evidence>
<accession>A0A1T5NQ63</accession>
<dbReference type="InterPro" id="IPR036866">
    <property type="entry name" value="RibonucZ/Hydroxyglut_hydro"/>
</dbReference>
<sequence>MKLTISGYSTALFSTWYFLEELGILMDAGDGLTAALLQKSRKINYVFISHADRDHLTGLLQLNQLNARAGLPVICYPRDSSSFPAMEEFSKRFDPHIAGTQWRAVAPGDEIWVKDDIVVIPVRNEHVTTGEHIIRSLSYKVMQVKQKVKPELAVLPPETIRQIIMDQGKESTTMEVRTNLVGYSGDTPVQDLERWDGSDILIHEATFLASEGDMKIVAHKNKHSKLEEVMDMVSRIRVKQLILGHFSSRYSAELIDRSIKQLCDKYGISIPVFRLLPGLTVRDILSGTPVNK</sequence>
<gene>
    <name evidence="2" type="ORF">SAMN05660461_2454</name>
</gene>
<dbReference type="AlphaFoldDB" id="A0A1T5NQ63"/>
<dbReference type="SUPFAM" id="SSF56281">
    <property type="entry name" value="Metallo-hydrolase/oxidoreductase"/>
    <property type="match status" value="1"/>
</dbReference>
<keyword evidence="3" id="KW-1185">Reference proteome</keyword>
<organism evidence="2 3">
    <name type="scientific">Chitinophaga ginsengisegetis</name>
    <dbReference type="NCBI Taxonomy" id="393003"/>
    <lineage>
        <taxon>Bacteria</taxon>
        <taxon>Pseudomonadati</taxon>
        <taxon>Bacteroidota</taxon>
        <taxon>Chitinophagia</taxon>
        <taxon>Chitinophagales</taxon>
        <taxon>Chitinophagaceae</taxon>
        <taxon>Chitinophaga</taxon>
    </lineage>
</organism>
<dbReference type="Proteomes" id="UP000190166">
    <property type="component" value="Unassembled WGS sequence"/>
</dbReference>
<name>A0A1T5NQ63_9BACT</name>
<protein>
    <submittedName>
        <fullName evidence="2">Ribonuclease Z</fullName>
    </submittedName>
</protein>
<dbReference type="InterPro" id="IPR001279">
    <property type="entry name" value="Metallo-B-lactamas"/>
</dbReference>
<dbReference type="PANTHER" id="PTHR46504">
    <property type="entry name" value="TRNASE Z TRZ1"/>
    <property type="match status" value="1"/>
</dbReference>
<dbReference type="PANTHER" id="PTHR46504:SF2">
    <property type="entry name" value="TRNASE Z TRZ1"/>
    <property type="match status" value="1"/>
</dbReference>
<dbReference type="Gene3D" id="3.60.15.10">
    <property type="entry name" value="Ribonuclease Z/Hydroxyacylglutathione hydrolase-like"/>
    <property type="match status" value="1"/>
</dbReference>
<dbReference type="Pfam" id="PF12706">
    <property type="entry name" value="Lactamase_B_2"/>
    <property type="match status" value="1"/>
</dbReference>
<reference evidence="2 3" key="1">
    <citation type="submission" date="2017-02" db="EMBL/GenBank/DDBJ databases">
        <authorList>
            <person name="Peterson S.W."/>
        </authorList>
    </citation>
    <scope>NUCLEOTIDE SEQUENCE [LARGE SCALE GENOMIC DNA]</scope>
    <source>
        <strain evidence="2 3">DSM 18108</strain>
    </source>
</reference>
<proteinExistence type="predicted"/>
<dbReference type="RefSeq" id="WP_079469630.1">
    <property type="nucleotide sequence ID" value="NZ_FUZZ01000001.1"/>
</dbReference>
<evidence type="ECO:0000313" key="2">
    <source>
        <dbReference type="EMBL" id="SKD02229.1"/>
    </source>
</evidence>
<feature type="domain" description="Metallo-beta-lactamase" evidence="1">
    <location>
        <begin position="24"/>
        <end position="246"/>
    </location>
</feature>
<dbReference type="STRING" id="393003.SAMN05660461_2454"/>
<evidence type="ECO:0000259" key="1">
    <source>
        <dbReference type="Pfam" id="PF12706"/>
    </source>
</evidence>